<dbReference type="Proteomes" id="UP000800200">
    <property type="component" value="Unassembled WGS sequence"/>
</dbReference>
<dbReference type="PANTHER" id="PTHR42470:SF2">
    <property type="match status" value="1"/>
</dbReference>
<feature type="region of interest" description="Disordered" evidence="1">
    <location>
        <begin position="1"/>
        <end position="39"/>
    </location>
</feature>
<evidence type="ECO:0000259" key="2">
    <source>
        <dbReference type="Pfam" id="PF25545"/>
    </source>
</evidence>
<feature type="compositionally biased region" description="Basic and acidic residues" evidence="1">
    <location>
        <begin position="1"/>
        <end position="12"/>
    </location>
</feature>
<dbReference type="Pfam" id="PF25545">
    <property type="entry name" value="DUF7924"/>
    <property type="match status" value="1"/>
</dbReference>
<feature type="compositionally biased region" description="Polar residues" evidence="1">
    <location>
        <begin position="321"/>
        <end position="336"/>
    </location>
</feature>
<organism evidence="3 4">
    <name type="scientific">Zopfia rhizophila CBS 207.26</name>
    <dbReference type="NCBI Taxonomy" id="1314779"/>
    <lineage>
        <taxon>Eukaryota</taxon>
        <taxon>Fungi</taxon>
        <taxon>Dikarya</taxon>
        <taxon>Ascomycota</taxon>
        <taxon>Pezizomycotina</taxon>
        <taxon>Dothideomycetes</taxon>
        <taxon>Dothideomycetes incertae sedis</taxon>
        <taxon>Zopfiaceae</taxon>
        <taxon>Zopfia</taxon>
    </lineage>
</organism>
<dbReference type="PANTHER" id="PTHR42470">
    <property type="entry name" value="VAST DOMAIN-CONTAINING PROTEIN"/>
    <property type="match status" value="1"/>
</dbReference>
<evidence type="ECO:0000313" key="4">
    <source>
        <dbReference type="Proteomes" id="UP000800200"/>
    </source>
</evidence>
<evidence type="ECO:0000313" key="3">
    <source>
        <dbReference type="EMBL" id="KAF2175363.1"/>
    </source>
</evidence>
<gene>
    <name evidence="3" type="ORF">K469DRAFT_743364</name>
</gene>
<dbReference type="AlphaFoldDB" id="A0A6A6D8F0"/>
<feature type="region of interest" description="Disordered" evidence="1">
    <location>
        <begin position="317"/>
        <end position="344"/>
    </location>
</feature>
<dbReference type="EMBL" id="ML994735">
    <property type="protein sequence ID" value="KAF2175363.1"/>
    <property type="molecule type" value="Genomic_DNA"/>
</dbReference>
<name>A0A6A6D8F0_9PEZI</name>
<evidence type="ECO:0000256" key="1">
    <source>
        <dbReference type="SAM" id="MobiDB-lite"/>
    </source>
</evidence>
<reference evidence="3" key="1">
    <citation type="journal article" date="2020" name="Stud. Mycol.">
        <title>101 Dothideomycetes genomes: a test case for predicting lifestyles and emergence of pathogens.</title>
        <authorList>
            <person name="Haridas S."/>
            <person name="Albert R."/>
            <person name="Binder M."/>
            <person name="Bloem J."/>
            <person name="Labutti K."/>
            <person name="Salamov A."/>
            <person name="Andreopoulos B."/>
            <person name="Baker S."/>
            <person name="Barry K."/>
            <person name="Bills G."/>
            <person name="Bluhm B."/>
            <person name="Cannon C."/>
            <person name="Castanera R."/>
            <person name="Culley D."/>
            <person name="Daum C."/>
            <person name="Ezra D."/>
            <person name="Gonzalez J."/>
            <person name="Henrissat B."/>
            <person name="Kuo A."/>
            <person name="Liang C."/>
            <person name="Lipzen A."/>
            <person name="Lutzoni F."/>
            <person name="Magnuson J."/>
            <person name="Mondo S."/>
            <person name="Nolan M."/>
            <person name="Ohm R."/>
            <person name="Pangilinan J."/>
            <person name="Park H.-J."/>
            <person name="Ramirez L."/>
            <person name="Alfaro M."/>
            <person name="Sun H."/>
            <person name="Tritt A."/>
            <person name="Yoshinaga Y."/>
            <person name="Zwiers L.-H."/>
            <person name="Turgeon B."/>
            <person name="Goodwin S."/>
            <person name="Spatafora J."/>
            <person name="Crous P."/>
            <person name="Grigoriev I."/>
        </authorList>
    </citation>
    <scope>NUCLEOTIDE SEQUENCE</scope>
    <source>
        <strain evidence="3">CBS 207.26</strain>
    </source>
</reference>
<dbReference type="InterPro" id="IPR057684">
    <property type="entry name" value="DUF7924"/>
</dbReference>
<dbReference type="OrthoDB" id="5132737at2759"/>
<sequence>MSLQARRGDRNGRASAKTPKRPREEDEVPPSSASPEPLLKRVQTSAASVDELVGWETISEARVDYWRKHGTWPTEEQEKEMDRFRDIVRHALARKRLSAFLRRKRLDASINAETLPPEDILFSDDLFEKTLDMLKGRNEARVIRDIVQLNNLIPIYGPHCSYFAATYDMYLPFLTCEIKCGAALFLLVGRENELHREISGFSISHSDECVRIWGHYTINGRYFTFFRHPIAKFDISKTVQGDNRWMAYNFIRNIYDLWLPEHLKRICSTIDMLPVDLNFEVSDQPEPQFPGQELASLHSGLSQRFEDYSLANNGVIPDSQPGVQQITPDTTIPSESIKSKRNKK</sequence>
<feature type="domain" description="DUF7924" evidence="2">
    <location>
        <begin position="183"/>
        <end position="270"/>
    </location>
</feature>
<accession>A0A6A6D8F0</accession>
<proteinExistence type="predicted"/>
<protein>
    <recommendedName>
        <fullName evidence="2">DUF7924 domain-containing protein</fullName>
    </recommendedName>
</protein>
<keyword evidence="4" id="KW-1185">Reference proteome</keyword>